<feature type="domain" description="CN hydrolase" evidence="9">
    <location>
        <begin position="1"/>
        <end position="262"/>
    </location>
</feature>
<dbReference type="Gene3D" id="3.60.110.10">
    <property type="entry name" value="Carbon-nitrogen hydrolase"/>
    <property type="match status" value="1"/>
</dbReference>
<evidence type="ECO:0000313" key="11">
    <source>
        <dbReference type="Proteomes" id="UP000030185"/>
    </source>
</evidence>
<evidence type="ECO:0000256" key="3">
    <source>
        <dbReference type="ARBA" id="ARBA00022598"/>
    </source>
</evidence>
<feature type="binding site" evidence="7">
    <location>
        <position position="453"/>
    </location>
    <ligand>
        <name>ATP</name>
        <dbReference type="ChEBI" id="CHEBI:30616"/>
    </ligand>
</feature>
<protein>
    <recommendedName>
        <fullName evidence="7 8">Glutamine-dependent NAD(+) synthetase</fullName>
        <ecNumber evidence="7 8">6.3.5.1</ecNumber>
    </recommendedName>
    <alternativeName>
        <fullName evidence="7 8">NAD(+) synthase [glutamine-hydrolyzing]</fullName>
    </alternativeName>
</protein>
<dbReference type="InterPro" id="IPR003694">
    <property type="entry name" value="NAD_synthase"/>
</dbReference>
<name>A0A098LHZ2_9BACT</name>
<dbReference type="CDD" id="cd07570">
    <property type="entry name" value="GAT_Gln-NAD-synth"/>
    <property type="match status" value="1"/>
</dbReference>
<keyword evidence="6 7" id="KW-0520">NAD</keyword>
<dbReference type="PANTHER" id="PTHR23090">
    <property type="entry name" value="NH 3 /GLUTAMINE-DEPENDENT NAD + SYNTHETASE"/>
    <property type="match status" value="1"/>
</dbReference>
<reference evidence="10 11" key="1">
    <citation type="submission" date="2014-09" db="EMBL/GenBank/DDBJ databases">
        <title>Sporocytophaga myxococcoides PG-01 genome sequencing.</title>
        <authorList>
            <person name="Liu L."/>
            <person name="Gao P.J."/>
            <person name="Chen G.J."/>
            <person name="Wang L.S."/>
        </authorList>
    </citation>
    <scope>NUCLEOTIDE SEQUENCE [LARGE SCALE GENOMIC DNA]</scope>
    <source>
        <strain evidence="10 11">PG-01</strain>
    </source>
</reference>
<dbReference type="GO" id="GO:0005737">
    <property type="term" value="C:cytoplasm"/>
    <property type="evidence" value="ECO:0007669"/>
    <property type="project" value="InterPro"/>
</dbReference>
<dbReference type="SUPFAM" id="SSF52402">
    <property type="entry name" value="Adenine nucleotide alpha hydrolases-like"/>
    <property type="match status" value="1"/>
</dbReference>
<gene>
    <name evidence="7" type="primary">nadE</name>
    <name evidence="10" type="ORF">MYP_3805</name>
</gene>
<feature type="binding site" evidence="7">
    <location>
        <position position="195"/>
    </location>
    <ligand>
        <name>L-glutamine</name>
        <dbReference type="ChEBI" id="CHEBI:58359"/>
    </ligand>
</feature>
<dbReference type="Pfam" id="PF02540">
    <property type="entry name" value="NAD_synthase"/>
    <property type="match status" value="1"/>
</dbReference>
<dbReference type="Pfam" id="PF00795">
    <property type="entry name" value="CN_hydrolase"/>
    <property type="match status" value="1"/>
</dbReference>
<comment type="function">
    <text evidence="7">Catalyzes the ATP-dependent amidation of deamido-NAD to form NAD. Uses L-glutamine as a nitrogen source.</text>
</comment>
<dbReference type="InterPro" id="IPR014729">
    <property type="entry name" value="Rossmann-like_a/b/a_fold"/>
</dbReference>
<dbReference type="InterPro" id="IPR003010">
    <property type="entry name" value="C-N_Hydrolase"/>
</dbReference>
<comment type="caution">
    <text evidence="7">Lacks conserved residue(s) required for the propagation of feature annotation.</text>
</comment>
<comment type="pathway">
    <text evidence="1 7 8">Cofactor biosynthesis; NAD(+) biosynthesis; NAD(+) from deamido-NAD(+) (L-Gln route): step 1/1.</text>
</comment>
<keyword evidence="11" id="KW-1185">Reference proteome</keyword>
<comment type="similarity">
    <text evidence="2 7 8">In the C-terminal section; belongs to the NAD synthetase family.</text>
</comment>
<dbReference type="GO" id="GO:0004359">
    <property type="term" value="F:glutaminase activity"/>
    <property type="evidence" value="ECO:0007669"/>
    <property type="project" value="InterPro"/>
</dbReference>
<evidence type="ECO:0000256" key="2">
    <source>
        <dbReference type="ARBA" id="ARBA00007145"/>
    </source>
</evidence>
<dbReference type="EC" id="6.3.5.1" evidence="7 8"/>
<keyword evidence="4 7" id="KW-0547">Nucleotide-binding</keyword>
<dbReference type="Gene3D" id="3.40.50.620">
    <property type="entry name" value="HUPs"/>
    <property type="match status" value="1"/>
</dbReference>
<dbReference type="PIRSF" id="PIRSF006630">
    <property type="entry name" value="NADS_GAT"/>
    <property type="match status" value="1"/>
</dbReference>
<dbReference type="InterPro" id="IPR036526">
    <property type="entry name" value="C-N_Hydrolase_sf"/>
</dbReference>
<dbReference type="STRING" id="153721.MYP_3805"/>
<dbReference type="Proteomes" id="UP000030185">
    <property type="component" value="Unassembled WGS sequence"/>
</dbReference>
<dbReference type="EMBL" id="BBLT01000008">
    <property type="protein sequence ID" value="GAL86575.1"/>
    <property type="molecule type" value="Genomic_DNA"/>
</dbReference>
<feature type="binding site" evidence="7">
    <location>
        <position position="581"/>
    </location>
    <ligand>
        <name>deamido-NAD(+)</name>
        <dbReference type="ChEBI" id="CHEBI:58437"/>
        <note>ligand shared between two neighboring subunits</note>
    </ligand>
</feature>
<evidence type="ECO:0000256" key="6">
    <source>
        <dbReference type="ARBA" id="ARBA00023027"/>
    </source>
</evidence>
<dbReference type="OrthoDB" id="9803818at2"/>
<dbReference type="GO" id="GO:0009435">
    <property type="term" value="P:NAD+ biosynthetic process"/>
    <property type="evidence" value="ECO:0007669"/>
    <property type="project" value="UniProtKB-UniRule"/>
</dbReference>
<evidence type="ECO:0000256" key="4">
    <source>
        <dbReference type="ARBA" id="ARBA00022741"/>
    </source>
</evidence>
<organism evidence="10 11">
    <name type="scientific">Sporocytophaga myxococcoides</name>
    <dbReference type="NCBI Taxonomy" id="153721"/>
    <lineage>
        <taxon>Bacteria</taxon>
        <taxon>Pseudomonadati</taxon>
        <taxon>Bacteroidota</taxon>
        <taxon>Cytophagia</taxon>
        <taxon>Cytophagales</taxon>
        <taxon>Cytophagaceae</taxon>
        <taxon>Sporocytophaga</taxon>
    </lineage>
</organism>
<feature type="active site" description="For glutaminase activity" evidence="7">
    <location>
        <position position="108"/>
    </location>
</feature>
<dbReference type="PROSITE" id="PS50263">
    <property type="entry name" value="CN_HYDROLASE"/>
    <property type="match status" value="1"/>
</dbReference>
<dbReference type="InterPro" id="IPR022310">
    <property type="entry name" value="NAD/GMP_synthase"/>
</dbReference>
<dbReference type="InterPro" id="IPR014445">
    <property type="entry name" value="Gln-dep_NAD_synthase"/>
</dbReference>
<dbReference type="SUPFAM" id="SSF56317">
    <property type="entry name" value="Carbon-nitrogen hydrolase"/>
    <property type="match status" value="1"/>
</dbReference>
<comment type="catalytic activity">
    <reaction evidence="7 8">
        <text>deamido-NAD(+) + L-glutamine + ATP + H2O = L-glutamate + AMP + diphosphate + NAD(+) + H(+)</text>
        <dbReference type="Rhea" id="RHEA:24384"/>
        <dbReference type="ChEBI" id="CHEBI:15377"/>
        <dbReference type="ChEBI" id="CHEBI:15378"/>
        <dbReference type="ChEBI" id="CHEBI:29985"/>
        <dbReference type="ChEBI" id="CHEBI:30616"/>
        <dbReference type="ChEBI" id="CHEBI:33019"/>
        <dbReference type="ChEBI" id="CHEBI:57540"/>
        <dbReference type="ChEBI" id="CHEBI:58359"/>
        <dbReference type="ChEBI" id="CHEBI:58437"/>
        <dbReference type="ChEBI" id="CHEBI:456215"/>
        <dbReference type="EC" id="6.3.5.1"/>
    </reaction>
</comment>
<dbReference type="GO" id="GO:0003952">
    <property type="term" value="F:NAD+ synthase (glutamine-hydrolyzing) activity"/>
    <property type="evidence" value="ECO:0007669"/>
    <property type="project" value="UniProtKB-UniRule"/>
</dbReference>
<accession>A0A098LHZ2</accession>
<feature type="binding site" evidence="7">
    <location>
        <position position="458"/>
    </location>
    <ligand>
        <name>deamido-NAD(+)</name>
        <dbReference type="ChEBI" id="CHEBI:58437"/>
        <note>ligand shared between two neighboring subunits</note>
    </ligand>
</feature>
<evidence type="ECO:0000256" key="8">
    <source>
        <dbReference type="PIRNR" id="PIRNR006630"/>
    </source>
</evidence>
<dbReference type="UniPathway" id="UPA00253">
    <property type="reaction ID" value="UER00334"/>
</dbReference>
<evidence type="ECO:0000313" key="10">
    <source>
        <dbReference type="EMBL" id="GAL86575.1"/>
    </source>
</evidence>
<evidence type="ECO:0000259" key="9">
    <source>
        <dbReference type="PROSITE" id="PS50263"/>
    </source>
</evidence>
<comment type="caution">
    <text evidence="10">The sequence shown here is derived from an EMBL/GenBank/DDBJ whole genome shotgun (WGS) entry which is preliminary data.</text>
</comment>
<proteinExistence type="inferred from homology"/>
<keyword evidence="3 7" id="KW-0436">Ligase</keyword>
<feature type="active site" description="Nucleophile; for glutaminase activity" evidence="7">
    <location>
        <position position="160"/>
    </location>
</feature>
<evidence type="ECO:0000256" key="7">
    <source>
        <dbReference type="HAMAP-Rule" id="MF_02090"/>
    </source>
</evidence>
<evidence type="ECO:0000256" key="5">
    <source>
        <dbReference type="ARBA" id="ARBA00022840"/>
    </source>
</evidence>
<sequence>MRIAGAALNQTPLDWDNNISNIIAAINEARDNQVDILCLPELCLTGYGCEDWFLSEWVPETALQHLIDLIPHTSNITVSFGLPIRFNNLVYNCACLVKNKKILGISAKQFLANDGVHYEPRWFTPWIHSQIENFSIQGKAYPFGDILYEVDGIKIGFEICEDAWRPDNVRPASRLCRMNVDLILNPSASHFAFAKSDFRYNLIIGSSERFNCTYLYANLLGNEAGRMIFDGEVLIAKNGNLIQRNDRLSFKNFNLVHADIDFSTGKVSEAQLHPDDREKNFEFWEAVTLGLFDYMRKSHSKGFVLSLSGGADSSACAVMVSEMIKKGIKELGVKEFLDKGGLSPIPGIESEPYEKQFRIVTEKVLTCAYQSTKNSGKETFESAEKLAESIGARFYHWDVQDQVSGYIKTIEQVLDHPLTWEKHDITLQNIQARSRSPIIWMLANINNALLITTSNRSEGDVGYATMDGDTSGSIAPIAGVDKHFIQQWLIWAEKNLDQPGLRFVNSLIPTAELRPVEKTQTDEKDLMPYWLLAVIEKLAIKDKKSPLEVFNILAKKNKTEATLLKAYVDKFFRMWSRNQWKRERLAPGFHLDEFNVDPKTWCRFPILNSGFKNELKKLEN</sequence>
<dbReference type="PANTHER" id="PTHR23090:SF9">
    <property type="entry name" value="GLUTAMINE-DEPENDENT NAD(+) SYNTHETASE"/>
    <property type="match status" value="1"/>
</dbReference>
<dbReference type="HAMAP" id="MF_02090">
    <property type="entry name" value="NadE_glutamine_dep"/>
    <property type="match status" value="1"/>
</dbReference>
<keyword evidence="5 7" id="KW-0067">ATP-binding</keyword>
<dbReference type="RefSeq" id="WP_045466681.1">
    <property type="nucleotide sequence ID" value="NZ_BBLT01000008.1"/>
</dbReference>
<feature type="active site" description="Proton acceptor; for glutaminase activity" evidence="7">
    <location>
        <position position="41"/>
    </location>
</feature>
<evidence type="ECO:0000256" key="1">
    <source>
        <dbReference type="ARBA" id="ARBA00005188"/>
    </source>
</evidence>
<dbReference type="GO" id="GO:0008795">
    <property type="term" value="F:NAD+ synthase activity"/>
    <property type="evidence" value="ECO:0007669"/>
    <property type="project" value="UniProtKB-UniRule"/>
</dbReference>
<dbReference type="eggNOG" id="COG0388">
    <property type="taxonomic scope" value="Bacteria"/>
</dbReference>
<dbReference type="GO" id="GO:0005524">
    <property type="term" value="F:ATP binding"/>
    <property type="evidence" value="ECO:0007669"/>
    <property type="project" value="UniProtKB-UniRule"/>
</dbReference>
<dbReference type="eggNOG" id="COG0171">
    <property type="taxonomic scope" value="Bacteria"/>
</dbReference>
<dbReference type="AlphaFoldDB" id="A0A098LHZ2"/>
<dbReference type="CDD" id="cd00553">
    <property type="entry name" value="NAD_synthase"/>
    <property type="match status" value="1"/>
</dbReference>
<feature type="binding site" evidence="7">
    <location>
        <position position="429"/>
    </location>
    <ligand>
        <name>deamido-NAD(+)</name>
        <dbReference type="ChEBI" id="CHEBI:58437"/>
        <note>ligand shared between two neighboring subunits</note>
    </ligand>
</feature>
<feature type="binding site" evidence="7">
    <location>
        <position position="189"/>
    </location>
    <ligand>
        <name>L-glutamine</name>
        <dbReference type="ChEBI" id="CHEBI:58359"/>
    </ligand>
</feature>